<sequence length="103" mass="11600">MSFLEVLVDGEIIREAMLVDYSDGEEIMYKGPNMEKKIKNAAIAVMETLPSLKYMVIALAKKKYVIISVSEEKCLVLGIDPTIDSEQLVTKMTKTLKELGLDW</sequence>
<reference evidence="1 2" key="1">
    <citation type="submission" date="2018-12" db="EMBL/GenBank/DDBJ databases">
        <title>The complete genome of the methanogenic archaea of the candidate phylum Verstraetearchaeota, obtained from the metagenome of underground thermal water.</title>
        <authorList>
            <person name="Kadnikov V.V."/>
            <person name="Mardanov A.V."/>
            <person name="Beletsky A.V."/>
            <person name="Karnachuk O.V."/>
            <person name="Ravin N.V."/>
        </authorList>
    </citation>
    <scope>NUCLEOTIDE SEQUENCE [LARGE SCALE GENOMIC DNA]</scope>
    <source>
        <strain evidence="1">Ch88</strain>
    </source>
</reference>
<evidence type="ECO:0008006" key="3">
    <source>
        <dbReference type="Google" id="ProtNLM"/>
    </source>
</evidence>
<dbReference type="AlphaFoldDB" id="A0A3S3RZU5"/>
<evidence type="ECO:0000313" key="2">
    <source>
        <dbReference type="Proteomes" id="UP000288215"/>
    </source>
</evidence>
<proteinExistence type="predicted"/>
<dbReference type="Proteomes" id="UP000288215">
    <property type="component" value="Unassembled WGS sequence"/>
</dbReference>
<comment type="caution">
    <text evidence="1">The sequence shown here is derived from an EMBL/GenBank/DDBJ whole genome shotgun (WGS) entry which is preliminary data.</text>
</comment>
<protein>
    <recommendedName>
        <fullName evidence="3">Roadblock/LAMTOR2 domain-containing protein</fullName>
    </recommendedName>
</protein>
<gene>
    <name evidence="1" type="ORF">Metus_1273</name>
</gene>
<organism evidence="1 2">
    <name type="scientific">Methanosuratincola subterraneus</name>
    <dbReference type="NCBI Taxonomy" id="2593994"/>
    <lineage>
        <taxon>Archaea</taxon>
        <taxon>Thermoproteota</taxon>
        <taxon>Methanosuratincolia</taxon>
        <taxon>Candidatus Methanomethylicales</taxon>
        <taxon>Candidatus Methanomethylicaceae</taxon>
        <taxon>Candidatus Methanosuratincola (ex Vanwonterghem et al. 2016)</taxon>
    </lineage>
</organism>
<accession>A0A3S3RZU5</accession>
<evidence type="ECO:0000313" key="1">
    <source>
        <dbReference type="EMBL" id="RWX73299.1"/>
    </source>
</evidence>
<dbReference type="EMBL" id="RXGA01000003">
    <property type="protein sequence ID" value="RWX73299.1"/>
    <property type="molecule type" value="Genomic_DNA"/>
</dbReference>
<name>A0A3S3RZU5_METS7</name>